<keyword evidence="6" id="KW-0812">Transmembrane</keyword>
<proteinExistence type="inferred from homology"/>
<keyword evidence="18" id="KW-1185">Reference proteome</keyword>
<evidence type="ECO:0000259" key="15">
    <source>
        <dbReference type="Pfam" id="PF02563"/>
    </source>
</evidence>
<evidence type="ECO:0000313" key="17">
    <source>
        <dbReference type="EMBL" id="QJT11087.1"/>
    </source>
</evidence>
<keyword evidence="5" id="KW-0762">Sugar transport</keyword>
<feature type="domain" description="SLBB" evidence="16">
    <location>
        <begin position="183"/>
        <end position="271"/>
    </location>
</feature>
<organism evidence="17 18">
    <name type="scientific">Oceanidesulfovibrio marinus</name>
    <dbReference type="NCBI Taxonomy" id="370038"/>
    <lineage>
        <taxon>Bacteria</taxon>
        <taxon>Pseudomonadati</taxon>
        <taxon>Thermodesulfobacteriota</taxon>
        <taxon>Desulfovibrionia</taxon>
        <taxon>Desulfovibrionales</taxon>
        <taxon>Desulfovibrionaceae</taxon>
        <taxon>Oceanidesulfovibrio</taxon>
    </lineage>
</organism>
<dbReference type="Gene3D" id="3.10.560.10">
    <property type="entry name" value="Outer membrane lipoprotein wza domain like"/>
    <property type="match status" value="2"/>
</dbReference>
<evidence type="ECO:0000256" key="6">
    <source>
        <dbReference type="ARBA" id="ARBA00022692"/>
    </source>
</evidence>
<dbReference type="Proteomes" id="UP000503251">
    <property type="component" value="Chromosome"/>
</dbReference>
<dbReference type="PANTHER" id="PTHR33619">
    <property type="entry name" value="POLYSACCHARIDE EXPORT PROTEIN GFCE-RELATED"/>
    <property type="match status" value="1"/>
</dbReference>
<keyword evidence="7" id="KW-0732">Signal</keyword>
<dbReference type="InterPro" id="IPR003715">
    <property type="entry name" value="Poly_export_N"/>
</dbReference>
<keyword evidence="12" id="KW-0564">Palmitate</keyword>
<name>A0ABX6NK97_9BACT</name>
<dbReference type="InterPro" id="IPR054765">
    <property type="entry name" value="SLBB_dom"/>
</dbReference>
<evidence type="ECO:0000256" key="10">
    <source>
        <dbReference type="ARBA" id="ARBA00023114"/>
    </source>
</evidence>
<evidence type="ECO:0000256" key="13">
    <source>
        <dbReference type="ARBA" id="ARBA00023237"/>
    </source>
</evidence>
<evidence type="ECO:0000256" key="3">
    <source>
        <dbReference type="ARBA" id="ARBA00022448"/>
    </source>
</evidence>
<accession>A0ABX6NK97</accession>
<dbReference type="Pfam" id="PF22461">
    <property type="entry name" value="SLBB_2"/>
    <property type="match status" value="2"/>
</dbReference>
<evidence type="ECO:0000256" key="1">
    <source>
        <dbReference type="ARBA" id="ARBA00004571"/>
    </source>
</evidence>
<comment type="subcellular location">
    <subcellularLocation>
        <location evidence="1">Cell outer membrane</location>
        <topology evidence="1">Multi-pass membrane protein</topology>
    </subcellularLocation>
</comment>
<evidence type="ECO:0000256" key="14">
    <source>
        <dbReference type="ARBA" id="ARBA00023288"/>
    </source>
</evidence>
<evidence type="ECO:0000256" key="7">
    <source>
        <dbReference type="ARBA" id="ARBA00022729"/>
    </source>
</evidence>
<keyword evidence="8" id="KW-0625">Polysaccharide transport</keyword>
<evidence type="ECO:0008006" key="19">
    <source>
        <dbReference type="Google" id="ProtNLM"/>
    </source>
</evidence>
<dbReference type="InterPro" id="IPR049712">
    <property type="entry name" value="Poly_export"/>
</dbReference>
<gene>
    <name evidence="17" type="ORF">E8L03_20180</name>
</gene>
<keyword evidence="13" id="KW-0998">Cell outer membrane</keyword>
<evidence type="ECO:0000256" key="9">
    <source>
        <dbReference type="ARBA" id="ARBA00023065"/>
    </source>
</evidence>
<feature type="domain" description="SLBB" evidence="16">
    <location>
        <begin position="276"/>
        <end position="355"/>
    </location>
</feature>
<keyword evidence="14" id="KW-0449">Lipoprotein</keyword>
<dbReference type="PROSITE" id="PS51257">
    <property type="entry name" value="PROKAR_LIPOPROTEIN"/>
    <property type="match status" value="1"/>
</dbReference>
<evidence type="ECO:0000256" key="4">
    <source>
        <dbReference type="ARBA" id="ARBA00022452"/>
    </source>
</evidence>
<evidence type="ECO:0000256" key="2">
    <source>
        <dbReference type="ARBA" id="ARBA00009450"/>
    </source>
</evidence>
<keyword evidence="3" id="KW-0813">Transport</keyword>
<evidence type="ECO:0000256" key="12">
    <source>
        <dbReference type="ARBA" id="ARBA00023139"/>
    </source>
</evidence>
<keyword evidence="10" id="KW-0626">Porin</keyword>
<dbReference type="RefSeq" id="WP_171268343.1">
    <property type="nucleotide sequence ID" value="NZ_CP039543.1"/>
</dbReference>
<reference evidence="17 18" key="1">
    <citation type="submission" date="2019-04" db="EMBL/GenBank/DDBJ databases">
        <title>Isolation and culture of sulfate reducing bacteria from the cold seep of the South China Sea.</title>
        <authorList>
            <person name="Sun C."/>
            <person name="Liu R."/>
        </authorList>
    </citation>
    <scope>NUCLEOTIDE SEQUENCE [LARGE SCALE GENOMIC DNA]</scope>
    <source>
        <strain evidence="17 18">CS1</strain>
    </source>
</reference>
<feature type="domain" description="Polysaccharide export protein N-terminal" evidence="15">
    <location>
        <begin position="101"/>
        <end position="178"/>
    </location>
</feature>
<evidence type="ECO:0000256" key="8">
    <source>
        <dbReference type="ARBA" id="ARBA00023047"/>
    </source>
</evidence>
<evidence type="ECO:0000313" key="18">
    <source>
        <dbReference type="Proteomes" id="UP000503251"/>
    </source>
</evidence>
<keyword evidence="4" id="KW-1134">Transmembrane beta strand</keyword>
<evidence type="ECO:0000259" key="16">
    <source>
        <dbReference type="Pfam" id="PF22461"/>
    </source>
</evidence>
<dbReference type="Pfam" id="PF02563">
    <property type="entry name" value="Poly_export"/>
    <property type="match status" value="1"/>
</dbReference>
<keyword evidence="9" id="KW-0406">Ion transport</keyword>
<keyword evidence="11" id="KW-0472">Membrane</keyword>
<sequence>MIQRFGSANTLTLIAALTVLLALVGCGGSSQTVIRSEAPAQAGASDDAALSGLDQEEVELLQTLQQSTQPGELSSQEAGLVRASTTMSPSEYLAKYGSGSVDSDYQVGGEDILSIYVYEQPELTRELVPVSGDGFISFPFVGALQVAGMTTEQIGSAIRAKLMEGGYLIDPQVSVVVKEYKSKTVLILGAVETPGRYQLESNETLLDILSRAEGVSLREGGNLNRASLVRIVEDASGRQTKVSIEFDLRRLLSGQDHLANLALRDGDVIYVPMADKVYVMGEVQNPGAFVMGDNQLNIVEAIGLAGGFTRLAAPNRTKIVRKDGGVDRIFIVDVDDITEGDGQGFIVKPNDIVIVPESFF</sequence>
<evidence type="ECO:0000256" key="11">
    <source>
        <dbReference type="ARBA" id="ARBA00023136"/>
    </source>
</evidence>
<dbReference type="PANTHER" id="PTHR33619:SF3">
    <property type="entry name" value="POLYSACCHARIDE EXPORT PROTEIN GFCE-RELATED"/>
    <property type="match status" value="1"/>
</dbReference>
<protein>
    <recommendedName>
        <fullName evidence="19">Polysaccharide export outer membrane protein</fullName>
    </recommendedName>
</protein>
<dbReference type="EMBL" id="CP039543">
    <property type="protein sequence ID" value="QJT11087.1"/>
    <property type="molecule type" value="Genomic_DNA"/>
</dbReference>
<evidence type="ECO:0000256" key="5">
    <source>
        <dbReference type="ARBA" id="ARBA00022597"/>
    </source>
</evidence>
<comment type="similarity">
    <text evidence="2">Belongs to the BexD/CtrA/VexA family.</text>
</comment>